<dbReference type="GO" id="GO:0005739">
    <property type="term" value="C:mitochondrion"/>
    <property type="evidence" value="ECO:0007669"/>
    <property type="project" value="UniProtKB-SubCell"/>
</dbReference>
<dbReference type="SUPFAM" id="SSF50978">
    <property type="entry name" value="WD40 repeat-like"/>
    <property type="match status" value="1"/>
</dbReference>
<dbReference type="GO" id="GO:0034657">
    <property type="term" value="C:GID complex"/>
    <property type="evidence" value="ECO:0007669"/>
    <property type="project" value="TreeGrafter"/>
</dbReference>
<dbReference type="InterPro" id="IPR001680">
    <property type="entry name" value="WD40_rpt"/>
</dbReference>
<evidence type="ECO:0000256" key="7">
    <source>
        <dbReference type="PROSITE-ProRule" id="PRU00221"/>
    </source>
</evidence>
<dbReference type="GO" id="GO:0043161">
    <property type="term" value="P:proteasome-mediated ubiquitin-dependent protein catabolic process"/>
    <property type="evidence" value="ECO:0007669"/>
    <property type="project" value="TreeGrafter"/>
</dbReference>
<evidence type="ECO:0000256" key="5">
    <source>
        <dbReference type="ARBA" id="ARBA00022737"/>
    </source>
</evidence>
<dbReference type="PROSITE" id="PS50897">
    <property type="entry name" value="CTLH"/>
    <property type="match status" value="1"/>
</dbReference>
<dbReference type="InterPro" id="IPR006594">
    <property type="entry name" value="LisH"/>
</dbReference>
<proteinExistence type="predicted"/>
<accession>A0A7R8ZZY0</accession>
<feature type="domain" description="CTLH" evidence="8">
    <location>
        <begin position="205"/>
        <end position="264"/>
    </location>
</feature>
<organism evidence="9">
    <name type="scientific">Darwinula stevensoni</name>
    <dbReference type="NCBI Taxonomy" id="69355"/>
    <lineage>
        <taxon>Eukaryota</taxon>
        <taxon>Metazoa</taxon>
        <taxon>Ecdysozoa</taxon>
        <taxon>Arthropoda</taxon>
        <taxon>Crustacea</taxon>
        <taxon>Oligostraca</taxon>
        <taxon>Ostracoda</taxon>
        <taxon>Podocopa</taxon>
        <taxon>Podocopida</taxon>
        <taxon>Darwinulocopina</taxon>
        <taxon>Darwinuloidea</taxon>
        <taxon>Darwinulidae</taxon>
        <taxon>Darwinula</taxon>
    </lineage>
</organism>
<dbReference type="PROSITE" id="PS00678">
    <property type="entry name" value="WD_REPEATS_1"/>
    <property type="match status" value="1"/>
</dbReference>
<evidence type="ECO:0000313" key="10">
    <source>
        <dbReference type="Proteomes" id="UP000677054"/>
    </source>
</evidence>
<comment type="subcellular location">
    <subcellularLocation>
        <location evidence="2">Cytoplasm</location>
    </subcellularLocation>
    <subcellularLocation>
        <location evidence="1">Mitochondrion</location>
    </subcellularLocation>
</comment>
<dbReference type="InterPro" id="IPR006595">
    <property type="entry name" value="CTLH_C"/>
</dbReference>
<dbReference type="InterPro" id="IPR036322">
    <property type="entry name" value="WD40_repeat_dom_sf"/>
</dbReference>
<dbReference type="InterPro" id="IPR054532">
    <property type="entry name" value="TPL_SMU1_LisH-like"/>
</dbReference>
<dbReference type="SMART" id="SM00320">
    <property type="entry name" value="WD40"/>
    <property type="match status" value="4"/>
</dbReference>
<dbReference type="Gene3D" id="2.130.10.10">
    <property type="entry name" value="YVTN repeat-like/Quinoprotein amine dehydrogenase"/>
    <property type="match status" value="1"/>
</dbReference>
<evidence type="ECO:0000259" key="8">
    <source>
        <dbReference type="PROSITE" id="PS50897"/>
    </source>
</evidence>
<keyword evidence="4 7" id="KW-0853">WD repeat</keyword>
<dbReference type="InterPro" id="IPR051350">
    <property type="entry name" value="WD_repeat-ST_regulator"/>
</dbReference>
<dbReference type="Pfam" id="PF00400">
    <property type="entry name" value="WD40"/>
    <property type="match status" value="2"/>
</dbReference>
<dbReference type="PROSITE" id="PS50082">
    <property type="entry name" value="WD_REPEATS_2"/>
    <property type="match status" value="2"/>
</dbReference>
<gene>
    <name evidence="9" type="ORF">DSTB1V02_LOCUS2542</name>
</gene>
<dbReference type="PROSITE" id="PS50896">
    <property type="entry name" value="LISH"/>
    <property type="match status" value="1"/>
</dbReference>
<keyword evidence="6" id="KW-0496">Mitochondrion</keyword>
<feature type="repeat" description="WD" evidence="7">
    <location>
        <begin position="431"/>
        <end position="462"/>
    </location>
</feature>
<dbReference type="InterPro" id="IPR015943">
    <property type="entry name" value="WD40/YVTN_repeat-like_dom_sf"/>
</dbReference>
<evidence type="ECO:0000256" key="1">
    <source>
        <dbReference type="ARBA" id="ARBA00004173"/>
    </source>
</evidence>
<evidence type="ECO:0000256" key="3">
    <source>
        <dbReference type="ARBA" id="ARBA00022490"/>
    </source>
</evidence>
<dbReference type="PROSITE" id="PS50294">
    <property type="entry name" value="WD_REPEATS_REGION"/>
    <property type="match status" value="2"/>
</dbReference>
<evidence type="ECO:0000256" key="6">
    <source>
        <dbReference type="ARBA" id="ARBA00023128"/>
    </source>
</evidence>
<dbReference type="Proteomes" id="UP000677054">
    <property type="component" value="Unassembled WGS sequence"/>
</dbReference>
<dbReference type="OrthoDB" id="972532at2759"/>
<keyword evidence="5" id="KW-0677">Repeat</keyword>
<dbReference type="PANTHER" id="PTHR22838">
    <property type="entry name" value="WD REPEAT PROTEIN 26-RELATED"/>
    <property type="match status" value="1"/>
</dbReference>
<sequence length="627" mass="70074">MDIEFCKGNESIEIVRDYVHLLGRQSGDCGRQCSLTSGTADACDIWLVFVELLHCKMAVAIAGQEFTTKDAVCFQSSGFLTVGKKSSPAKLVMLTIFMNTCLCSGSPDKLEWFWGARVEMQQAHLEMQEQRTQGTHQNGVVVDCEEHKENVKKASMVNSQPSADESPNLTPVQYDAVRLVGQYLLELGLHRSVDLLMAESGCRLDHPAAAKFRQHVMNGEWAKAEADLIEISPFLKAPQDVTKMRFLLLEEKFLELAEEHRTVEALNCLRRELSPLGYNTERLHQLASWLMCGGGEELRQSASWSGRGQHSRSHLMEELQAFLPPAIMLPPQRLKTLLDQAIEFQCERCLYHNTSASVQSLPSFTLLTDHVCSKEQFPCETIQTLADHSDEVWFCLFSPDGRTLATGSKDTTIILWDVESESLTVRHKKTLDGHGYGVAYMAWSPDSRWLAACGSDESSEVWIWDAESGDLKVKVNQSPDDSLTCVAFHSCSTKFVTGGTKGQFYQCDIDGNIHDTWEGVRVRALWCKGDGKTVYAADTHHRIRGYILEDLRDFPVLQEDHAIMSLHVSSDCRLALVNVSNQGVHLWDLDNKALLRKFQGPTQSLYTIYSCFGGLNEAFVASGSEGA</sequence>
<dbReference type="EMBL" id="LR899806">
    <property type="protein sequence ID" value="CAD7242584.1"/>
    <property type="molecule type" value="Genomic_DNA"/>
</dbReference>
<dbReference type="Pfam" id="PF17814">
    <property type="entry name" value="LisH_TPL"/>
    <property type="match status" value="1"/>
</dbReference>
<evidence type="ECO:0000256" key="4">
    <source>
        <dbReference type="ARBA" id="ARBA00022574"/>
    </source>
</evidence>
<dbReference type="AlphaFoldDB" id="A0A7R8ZZY0"/>
<dbReference type="EMBL" id="CAJPEV010000289">
    <property type="protein sequence ID" value="CAG0883506.1"/>
    <property type="molecule type" value="Genomic_DNA"/>
</dbReference>
<feature type="repeat" description="WD" evidence="7">
    <location>
        <begin position="385"/>
        <end position="426"/>
    </location>
</feature>
<keyword evidence="10" id="KW-1185">Reference proteome</keyword>
<evidence type="ECO:0000256" key="2">
    <source>
        <dbReference type="ARBA" id="ARBA00004496"/>
    </source>
</evidence>
<dbReference type="PANTHER" id="PTHR22838:SF0">
    <property type="entry name" value="WD REPEAT-CONTAINING PROTEIN 26"/>
    <property type="match status" value="1"/>
</dbReference>
<keyword evidence="3" id="KW-0963">Cytoplasm</keyword>
<name>A0A7R8ZZY0_9CRUS</name>
<dbReference type="SMART" id="SM00668">
    <property type="entry name" value="CTLH"/>
    <property type="match status" value="1"/>
</dbReference>
<protein>
    <recommendedName>
        <fullName evidence="8">CTLH domain-containing protein</fullName>
    </recommendedName>
</protein>
<dbReference type="InterPro" id="IPR019775">
    <property type="entry name" value="WD40_repeat_CS"/>
</dbReference>
<evidence type="ECO:0000313" key="9">
    <source>
        <dbReference type="EMBL" id="CAD7242584.1"/>
    </source>
</evidence>
<reference evidence="9" key="1">
    <citation type="submission" date="2020-11" db="EMBL/GenBank/DDBJ databases">
        <authorList>
            <person name="Tran Van P."/>
        </authorList>
    </citation>
    <scope>NUCLEOTIDE SEQUENCE</scope>
</reference>